<dbReference type="EMBL" id="CP043450">
    <property type="protein sequence ID" value="QEM10764.1"/>
    <property type="molecule type" value="Genomic_DNA"/>
</dbReference>
<evidence type="ECO:0000313" key="2">
    <source>
        <dbReference type="Proteomes" id="UP000251402"/>
    </source>
</evidence>
<keyword evidence="2" id="KW-1185">Reference proteome</keyword>
<dbReference type="RefSeq" id="WP_146749944.1">
    <property type="nucleotide sequence ID" value="NZ_CP043450.1"/>
</dbReference>
<organism evidence="1 2">
    <name type="scientific">Mucilaginibacter rubeus</name>
    <dbReference type="NCBI Taxonomy" id="2027860"/>
    <lineage>
        <taxon>Bacteria</taxon>
        <taxon>Pseudomonadati</taxon>
        <taxon>Bacteroidota</taxon>
        <taxon>Sphingobacteriia</taxon>
        <taxon>Sphingobacteriales</taxon>
        <taxon>Sphingobacteriaceae</taxon>
        <taxon>Mucilaginibacter</taxon>
    </lineage>
</organism>
<evidence type="ECO:0000313" key="1">
    <source>
        <dbReference type="EMBL" id="QEM10764.1"/>
    </source>
</evidence>
<dbReference type="Proteomes" id="UP000251402">
    <property type="component" value="Chromosome"/>
</dbReference>
<dbReference type="GO" id="GO:0016740">
    <property type="term" value="F:transferase activity"/>
    <property type="evidence" value="ECO:0007669"/>
    <property type="project" value="UniProtKB-KW"/>
</dbReference>
<name>A0A5C1HYB8_9SPHI</name>
<dbReference type="SUPFAM" id="SSF55729">
    <property type="entry name" value="Acyl-CoA N-acyltransferases (Nat)"/>
    <property type="match status" value="1"/>
</dbReference>
<dbReference type="Gene3D" id="3.40.630.30">
    <property type="match status" value="1"/>
</dbReference>
<sequence length="177" mass="20093">MEIEMPDKIVTKFTIGNRDGFDALLFISTAIAKEKFAGKIDDQGLQVYINRNFNESELLKELNSLSNQYLIVYVNDKPVGYAKVTSKGTRPTIFEGKTLARIADFGVLEKHSDPLIRKALFEKCLAISTAQQAVWISEYENSPYLDFFESYGFKRSTDIIAPQELPLPPVYLVKEKI</sequence>
<reference evidence="1" key="1">
    <citation type="submission" date="2019-08" db="EMBL/GenBank/DDBJ databases">
        <title>Comparative genome analysis confer to the adaptation heavy metal polluted environment.</title>
        <authorList>
            <person name="Li Y."/>
        </authorList>
    </citation>
    <scope>NUCLEOTIDE SEQUENCE [LARGE SCALE GENOMIC DNA]</scope>
    <source>
        <strain evidence="1">P1</strain>
    </source>
</reference>
<dbReference type="OrthoDB" id="660843at2"/>
<accession>A0A5C1HYB8</accession>
<dbReference type="InterPro" id="IPR016181">
    <property type="entry name" value="Acyl_CoA_acyltransferase"/>
</dbReference>
<dbReference type="AlphaFoldDB" id="A0A5C1HYB8"/>
<protein>
    <submittedName>
        <fullName evidence="1">N-acetyltransferase</fullName>
    </submittedName>
</protein>
<gene>
    <name evidence="1" type="ORF">DEO27_012260</name>
</gene>
<dbReference type="KEGG" id="mrub:DEO27_012260"/>
<proteinExistence type="predicted"/>